<feature type="compositionally biased region" description="Polar residues" evidence="3">
    <location>
        <begin position="352"/>
        <end position="367"/>
    </location>
</feature>
<feature type="domain" description="HMG box" evidence="4">
    <location>
        <begin position="463"/>
        <end position="531"/>
    </location>
</feature>
<keyword evidence="1 2" id="KW-0238">DNA-binding</keyword>
<proteinExistence type="predicted"/>
<comment type="caution">
    <text evidence="5">The sequence shown here is derived from an EMBL/GenBank/DDBJ whole genome shotgun (WGS) entry which is preliminary data.</text>
</comment>
<dbReference type="PROSITE" id="PS50118">
    <property type="entry name" value="HMG_BOX_2"/>
    <property type="match status" value="1"/>
</dbReference>
<evidence type="ECO:0000256" key="2">
    <source>
        <dbReference type="PROSITE-ProRule" id="PRU00267"/>
    </source>
</evidence>
<reference evidence="5 6" key="1">
    <citation type="journal article" date="2021" name="Sci. Rep.">
        <title>The genome of the diatom Chaetoceros tenuissimus carries an ancient integrated fragment of an extant virus.</title>
        <authorList>
            <person name="Hongo Y."/>
            <person name="Kimura K."/>
            <person name="Takaki Y."/>
            <person name="Yoshida Y."/>
            <person name="Baba S."/>
            <person name="Kobayashi G."/>
            <person name="Nagasaki K."/>
            <person name="Hano T."/>
            <person name="Tomaru Y."/>
        </authorList>
    </citation>
    <scope>NUCLEOTIDE SEQUENCE [LARGE SCALE GENOMIC DNA]</scope>
    <source>
        <strain evidence="5 6">NIES-3715</strain>
    </source>
</reference>
<dbReference type="Proteomes" id="UP001054902">
    <property type="component" value="Unassembled WGS sequence"/>
</dbReference>
<feature type="DNA-binding region" description="HMG box" evidence="2">
    <location>
        <begin position="463"/>
        <end position="531"/>
    </location>
</feature>
<accession>A0AAD3CSL5</accession>
<evidence type="ECO:0000256" key="1">
    <source>
        <dbReference type="ARBA" id="ARBA00023125"/>
    </source>
</evidence>
<dbReference type="Gene3D" id="1.10.30.10">
    <property type="entry name" value="High mobility group box domain"/>
    <property type="match status" value="1"/>
</dbReference>
<feature type="compositionally biased region" description="Polar residues" evidence="3">
    <location>
        <begin position="175"/>
        <end position="194"/>
    </location>
</feature>
<organism evidence="5 6">
    <name type="scientific">Chaetoceros tenuissimus</name>
    <dbReference type="NCBI Taxonomy" id="426638"/>
    <lineage>
        <taxon>Eukaryota</taxon>
        <taxon>Sar</taxon>
        <taxon>Stramenopiles</taxon>
        <taxon>Ochrophyta</taxon>
        <taxon>Bacillariophyta</taxon>
        <taxon>Coscinodiscophyceae</taxon>
        <taxon>Chaetocerotophycidae</taxon>
        <taxon>Chaetocerotales</taxon>
        <taxon>Chaetocerotaceae</taxon>
        <taxon>Chaetoceros</taxon>
    </lineage>
</organism>
<dbReference type="PANTHER" id="PTHR48112">
    <property type="entry name" value="HIGH MOBILITY GROUP PROTEIN DSP1"/>
    <property type="match status" value="1"/>
</dbReference>
<feature type="region of interest" description="Disordered" evidence="3">
    <location>
        <begin position="346"/>
        <end position="369"/>
    </location>
</feature>
<name>A0AAD3CSL5_9STRA</name>
<dbReference type="InterPro" id="IPR050342">
    <property type="entry name" value="HMGB"/>
</dbReference>
<evidence type="ECO:0000313" key="6">
    <source>
        <dbReference type="Proteomes" id="UP001054902"/>
    </source>
</evidence>
<dbReference type="Pfam" id="PF00505">
    <property type="entry name" value="HMG_box"/>
    <property type="match status" value="1"/>
</dbReference>
<dbReference type="InterPro" id="IPR009071">
    <property type="entry name" value="HMG_box_dom"/>
</dbReference>
<dbReference type="AlphaFoldDB" id="A0AAD3CSL5"/>
<dbReference type="GO" id="GO:0005634">
    <property type="term" value="C:nucleus"/>
    <property type="evidence" value="ECO:0007669"/>
    <property type="project" value="UniProtKB-UniRule"/>
</dbReference>
<evidence type="ECO:0000313" key="5">
    <source>
        <dbReference type="EMBL" id="GFH51163.1"/>
    </source>
</evidence>
<evidence type="ECO:0000256" key="3">
    <source>
        <dbReference type="SAM" id="MobiDB-lite"/>
    </source>
</evidence>
<dbReference type="CDD" id="cd00084">
    <property type="entry name" value="HMG-box_SF"/>
    <property type="match status" value="1"/>
</dbReference>
<dbReference type="PANTHER" id="PTHR48112:SF15">
    <property type="entry name" value="HMG BOX DOMAIN-CONTAINING PROTEIN"/>
    <property type="match status" value="1"/>
</dbReference>
<dbReference type="EMBL" id="BLLK01000045">
    <property type="protein sequence ID" value="GFH51163.1"/>
    <property type="molecule type" value="Genomic_DNA"/>
</dbReference>
<feature type="region of interest" description="Disordered" evidence="3">
    <location>
        <begin position="175"/>
        <end position="198"/>
    </location>
</feature>
<keyword evidence="2" id="KW-0539">Nucleus</keyword>
<evidence type="ECO:0000259" key="4">
    <source>
        <dbReference type="PROSITE" id="PS50118"/>
    </source>
</evidence>
<dbReference type="SUPFAM" id="SSF47095">
    <property type="entry name" value="HMG-box"/>
    <property type="match status" value="1"/>
</dbReference>
<sequence>MEYIEHSAYPSDNDHLEWLDNKFIEPIPFYGSDHHIGNPFLKEKSLPLLKNRKQGRWQQEEQFEGRYTNQNNTVSVEMNHDVPLELDHPQPLYYHDNAINPSSCAPPPPVTSTSIQYLGLPSISTTASIDHKVQQNNLGNEANEMIERRYQRHDSNGYHPSTAVLQERQIFSMIPSSGSSPNHVSCSSTESEQYPHSVATDPSSAEMLANSCNSHGFEATTSSYSLEQPRYNISTMRETTPTLRNTESLDFEDVRDNGAQSIFAESKFAHEFAHPSSYEGQTTQYYQPWYFDQYHRACYHHPLSTIQETTASGTDNQQFHPRQFQSYSKMPVESSRHPFAVYRNSLDDHQYPSPQVQSSTSANYAESTQKKRSFEECSVDGEVTNEKNPRRPISAYNFFFMEEKEIVIALLSSTNTLRFDDHSNDHDFSVIKDLDADGLFKYLNEVSKSIDYDKLNDFQESIHKKTEEFLLVHFEEDRSKKPHKKRHGLVSFLNLARVIGMRWRALSPELKKRYHDLASKDKKRFNEMVNN</sequence>
<dbReference type="InterPro" id="IPR036910">
    <property type="entry name" value="HMG_box_dom_sf"/>
</dbReference>
<keyword evidence="6" id="KW-1185">Reference proteome</keyword>
<gene>
    <name evidence="5" type="ORF">CTEN210_07639</name>
</gene>
<protein>
    <recommendedName>
        <fullName evidence="4">HMG box domain-containing protein</fullName>
    </recommendedName>
</protein>
<dbReference type="GO" id="GO:0003677">
    <property type="term" value="F:DNA binding"/>
    <property type="evidence" value="ECO:0007669"/>
    <property type="project" value="UniProtKB-UniRule"/>
</dbReference>